<evidence type="ECO:0000313" key="1">
    <source>
        <dbReference type="EMBL" id="OHU96150.1"/>
    </source>
</evidence>
<accession>A0A1S1N9F5</accession>
<evidence type="ECO:0008006" key="3">
    <source>
        <dbReference type="Google" id="ProtNLM"/>
    </source>
</evidence>
<proteinExistence type="predicted"/>
<organism evidence="1 2">
    <name type="scientific">Pseudoalteromonas byunsanensis</name>
    <dbReference type="NCBI Taxonomy" id="327939"/>
    <lineage>
        <taxon>Bacteria</taxon>
        <taxon>Pseudomonadati</taxon>
        <taxon>Pseudomonadota</taxon>
        <taxon>Gammaproteobacteria</taxon>
        <taxon>Alteromonadales</taxon>
        <taxon>Pseudoalteromonadaceae</taxon>
        <taxon>Pseudoalteromonas</taxon>
    </lineage>
</organism>
<dbReference type="OrthoDB" id="9769598at2"/>
<dbReference type="Gene3D" id="3.60.15.10">
    <property type="entry name" value="Ribonuclease Z/Hydroxyacylglutathione hydrolase-like"/>
    <property type="match status" value="1"/>
</dbReference>
<dbReference type="EMBL" id="MNAN01000027">
    <property type="protein sequence ID" value="OHU96150.1"/>
    <property type="molecule type" value="Genomic_DNA"/>
</dbReference>
<evidence type="ECO:0000313" key="2">
    <source>
        <dbReference type="Proteomes" id="UP000180253"/>
    </source>
</evidence>
<keyword evidence="2" id="KW-1185">Reference proteome</keyword>
<dbReference type="STRING" id="327939.BIW53_06275"/>
<dbReference type="RefSeq" id="WP_070991024.1">
    <property type="nucleotide sequence ID" value="NZ_MNAN01000027.1"/>
</dbReference>
<protein>
    <recommendedName>
        <fullName evidence="3">Metallo-beta-lactamase domain-containing protein</fullName>
    </recommendedName>
</protein>
<comment type="caution">
    <text evidence="1">The sequence shown here is derived from an EMBL/GenBank/DDBJ whole genome shotgun (WGS) entry which is preliminary data.</text>
</comment>
<name>A0A1S1N9F5_9GAMM</name>
<dbReference type="Proteomes" id="UP000180253">
    <property type="component" value="Unassembled WGS sequence"/>
</dbReference>
<dbReference type="AlphaFoldDB" id="A0A1S1N9F5"/>
<dbReference type="SUPFAM" id="SSF56281">
    <property type="entry name" value="Metallo-hydrolase/oxidoreductase"/>
    <property type="match status" value="1"/>
</dbReference>
<gene>
    <name evidence="1" type="ORF">BIW53_06275</name>
</gene>
<dbReference type="InterPro" id="IPR036866">
    <property type="entry name" value="RibonucZ/Hydroxyglut_hydro"/>
</dbReference>
<sequence length="324" mass="36945">MRFIFAVVVSLLTNQSYANQWHKVDAATWLISPSEQARYIQVNQAVIQGQRCAVVINAHGDFVKLEQMIHTLKNKLSVPVCYLLSTSAEQDQVQGMALLQRAFPSAKWYANEAITKKISQYQQGLLEKLLMLQQSLTISKERVNKLTDTQLNQWQAHLEIAQQRINDWRTLRLTPPIGIKQPFSLELGNYPITLHANSAYSAGDMYIFSHRNGALFAGNTVDELPYVKHDQLTPWLINLQTFNQDSAIKWLLPAHGKPYKRAAIERPIAFIQALLKNEPHSEFVKKMVSLYSTDKTTQARLVHYYKLAQRRLAAVKESESNAAL</sequence>
<reference evidence="1 2" key="1">
    <citation type="submission" date="2016-10" db="EMBL/GenBank/DDBJ databases">
        <title>Pseudoalteromonas amylolytica sp. nov., isolated from the surface seawater.</title>
        <authorList>
            <person name="Wu Y.-H."/>
            <person name="Cheng H."/>
            <person name="Jin X.-B."/>
            <person name="Wang C.-S."/>
            <person name="Xu X.-W."/>
        </authorList>
    </citation>
    <scope>NUCLEOTIDE SEQUENCE [LARGE SCALE GENOMIC DNA]</scope>
    <source>
        <strain evidence="1 2">JCM 12483</strain>
    </source>
</reference>